<name>A0A6J4ZTP9_9BURK</name>
<sequence length="158" mass="17307">MEARPQNEARLSSGERRRLMLCACAGFFLSPGAWLLQVIISETVSAQECYGVSAPRARPLFAHLHALLYGISAAAVLVSLVCAALATHGLLFIARKQKRIKAARENAGDQQKASRDEERVARMRFIAVCSSLIGWGFFIGLGFTILAEVFVTSCDPWH</sequence>
<dbReference type="RefSeq" id="WP_014972078.1">
    <property type="nucleotide sequence ID" value="NZ_CADFGL010000001.1"/>
</dbReference>
<dbReference type="Gene3D" id="1.20.1070.10">
    <property type="entry name" value="Rhodopsin 7-helix transmembrane proteins"/>
    <property type="match status" value="1"/>
</dbReference>
<accession>A0A6J4ZTP9</accession>
<keyword evidence="1" id="KW-0812">Transmembrane</keyword>
<dbReference type="Proteomes" id="UP000494102">
    <property type="component" value="Unassembled WGS sequence"/>
</dbReference>
<evidence type="ECO:0000313" key="4">
    <source>
        <dbReference type="Proteomes" id="UP000494102"/>
    </source>
</evidence>
<evidence type="ECO:0000313" key="5">
    <source>
        <dbReference type="Proteomes" id="UP000494249"/>
    </source>
</evidence>
<dbReference type="Proteomes" id="UP000494249">
    <property type="component" value="Unassembled WGS sequence"/>
</dbReference>
<keyword evidence="1" id="KW-1133">Transmembrane helix</keyword>
<evidence type="ECO:0000256" key="1">
    <source>
        <dbReference type="SAM" id="Phobius"/>
    </source>
</evidence>
<evidence type="ECO:0000313" key="2">
    <source>
        <dbReference type="EMBL" id="CAB3642669.1"/>
    </source>
</evidence>
<dbReference type="GeneID" id="27799327"/>
<gene>
    <name evidence="2" type="ORF">LMG22037_00432</name>
    <name evidence="3" type="ORF">LMG9964_00605</name>
</gene>
<organism evidence="2 5">
    <name type="scientific">Paraburkholderia phenoliruptrix</name>
    <dbReference type="NCBI Taxonomy" id="252970"/>
    <lineage>
        <taxon>Bacteria</taxon>
        <taxon>Pseudomonadati</taxon>
        <taxon>Pseudomonadota</taxon>
        <taxon>Betaproteobacteria</taxon>
        <taxon>Burkholderiales</taxon>
        <taxon>Burkholderiaceae</taxon>
        <taxon>Paraburkholderia</taxon>
    </lineage>
</organism>
<keyword evidence="1" id="KW-0472">Membrane</keyword>
<protein>
    <submittedName>
        <fullName evidence="2">Uncharacterized protein</fullName>
    </submittedName>
</protein>
<reference evidence="4 5" key="1">
    <citation type="submission" date="2020-04" db="EMBL/GenBank/DDBJ databases">
        <authorList>
            <person name="De Canck E."/>
        </authorList>
    </citation>
    <scope>NUCLEOTIDE SEQUENCE [LARGE SCALE GENOMIC DNA]</scope>
    <source>
        <strain evidence="2 5">LMG 22037</strain>
        <strain evidence="3 4">LMG 9964</strain>
    </source>
</reference>
<dbReference type="AlphaFoldDB" id="A0A6J4ZTP9"/>
<dbReference type="EMBL" id="CADIKB010000001">
    <property type="protein sequence ID" value="CAB3642669.1"/>
    <property type="molecule type" value="Genomic_DNA"/>
</dbReference>
<feature type="transmembrane region" description="Helical" evidence="1">
    <location>
        <begin position="125"/>
        <end position="147"/>
    </location>
</feature>
<evidence type="ECO:0000313" key="3">
    <source>
        <dbReference type="EMBL" id="CAB4046973.1"/>
    </source>
</evidence>
<feature type="transmembrane region" description="Helical" evidence="1">
    <location>
        <begin position="20"/>
        <end position="40"/>
    </location>
</feature>
<proteinExistence type="predicted"/>
<feature type="transmembrane region" description="Helical" evidence="1">
    <location>
        <begin position="66"/>
        <end position="94"/>
    </location>
</feature>
<dbReference type="EMBL" id="CADILN010000001">
    <property type="protein sequence ID" value="CAB4046973.1"/>
    <property type="molecule type" value="Genomic_DNA"/>
</dbReference>